<evidence type="ECO:0000313" key="5">
    <source>
        <dbReference type="Proteomes" id="UP000823388"/>
    </source>
</evidence>
<dbReference type="Gene3D" id="3.40.50.300">
    <property type="entry name" value="P-loop containing nucleotide triphosphate hydrolases"/>
    <property type="match status" value="2"/>
</dbReference>
<keyword evidence="1" id="KW-0347">Helicase</keyword>
<comment type="caution">
    <text evidence="4">The sequence shown here is derived from an EMBL/GenBank/DDBJ whole genome shotgun (WGS) entry which is preliminary data.</text>
</comment>
<dbReference type="Pfam" id="PF05970">
    <property type="entry name" value="PIF1"/>
    <property type="match status" value="1"/>
</dbReference>
<reference evidence="4" key="1">
    <citation type="submission" date="2020-05" db="EMBL/GenBank/DDBJ databases">
        <title>WGS assembly of Panicum virgatum.</title>
        <authorList>
            <person name="Lovell J.T."/>
            <person name="Jenkins J."/>
            <person name="Shu S."/>
            <person name="Juenger T.E."/>
            <person name="Schmutz J."/>
        </authorList>
    </citation>
    <scope>NUCLEOTIDE SEQUENCE</scope>
    <source>
        <strain evidence="4">AP13</strain>
    </source>
</reference>
<keyword evidence="1" id="KW-0234">DNA repair</keyword>
<dbReference type="GO" id="GO:0000723">
    <property type="term" value="P:telomere maintenance"/>
    <property type="evidence" value="ECO:0007669"/>
    <property type="project" value="InterPro"/>
</dbReference>
<dbReference type="CDD" id="cd18809">
    <property type="entry name" value="SF1_C_RecD"/>
    <property type="match status" value="1"/>
</dbReference>
<evidence type="ECO:0000259" key="2">
    <source>
        <dbReference type="Pfam" id="PF05970"/>
    </source>
</evidence>
<protein>
    <recommendedName>
        <fullName evidence="1">ATP-dependent DNA helicase</fullName>
        <ecNumber evidence="1">5.6.2.3</ecNumber>
    </recommendedName>
</protein>
<dbReference type="GO" id="GO:0043139">
    <property type="term" value="F:5'-3' DNA helicase activity"/>
    <property type="evidence" value="ECO:0007669"/>
    <property type="project" value="UniProtKB-EC"/>
</dbReference>
<feature type="domain" description="DNA helicase Pif1-like DEAD-box helicase" evidence="2">
    <location>
        <begin position="105"/>
        <end position="280"/>
    </location>
</feature>
<dbReference type="PANTHER" id="PTHR10492">
    <property type="match status" value="1"/>
</dbReference>
<comment type="catalytic activity">
    <reaction evidence="1">
        <text>ATP + H2O = ADP + phosphate + H(+)</text>
        <dbReference type="Rhea" id="RHEA:13065"/>
        <dbReference type="ChEBI" id="CHEBI:15377"/>
        <dbReference type="ChEBI" id="CHEBI:15378"/>
        <dbReference type="ChEBI" id="CHEBI:30616"/>
        <dbReference type="ChEBI" id="CHEBI:43474"/>
        <dbReference type="ChEBI" id="CHEBI:456216"/>
        <dbReference type="EC" id="5.6.2.3"/>
    </reaction>
</comment>
<dbReference type="FunFam" id="3.40.50.300:FF:002884">
    <property type="entry name" value="ATP-dependent DNA helicase"/>
    <property type="match status" value="1"/>
</dbReference>
<dbReference type="Pfam" id="PF21530">
    <property type="entry name" value="Pif1_2B_dom"/>
    <property type="match status" value="1"/>
</dbReference>
<dbReference type="InterPro" id="IPR010285">
    <property type="entry name" value="DNA_helicase_pif1-like_DEAD"/>
</dbReference>
<evidence type="ECO:0000256" key="1">
    <source>
        <dbReference type="RuleBase" id="RU363044"/>
    </source>
</evidence>
<sequence>MHKYLFKYVTKGFDCARVGFHGNSSTQGSSNDTVNEIQNYLECHPSVERLPVHLPFENSVVFTEEDDLEEVIENPNNLITKLTAWFEVNNQFPAARERTYIEFPESKGKLALAVASSGIASLLLPGGLTPHSRFKFPLDIRENSMCSIKKNTHLAELIQQTSLIVWDEAPVNHKYLFDALDRSLRDILSENRPNAQDKQFGGITVALGGDFRQTLPVVQNATKRQILRACIVNSYLWRHCIVLQLTQNMRLTSTFLTPSDREDLRLFSEWLLRVGNGTEPFIQIQNEPSSTYIQIPQSLLLHPDYRNLDGLISFVYSSGCQPTDIPSYFCDRAILAPTNEVVTEINNKMISQLTTYEMSYYSSDSIDDTSTNHSTLESLYPTEFLNTITINGLPEHVLKLKIGVPIMLLRNLDPSRGLCNGTRLIVTQLTTRVIEGEIITGKARGSKAYIPRIITTSNQSKWPFKLKRRQFPIRLSYAMTINKSQGQTLNTVGVYLPSPIFSHGQLYVAFSRVTSPKGLRIVIENSPPLFEDCTHNIVYGEVFSQI</sequence>
<dbReference type="InterPro" id="IPR049163">
    <property type="entry name" value="Pif1-like_2B_dom"/>
</dbReference>
<dbReference type="InterPro" id="IPR027417">
    <property type="entry name" value="P-loop_NTPase"/>
</dbReference>
<keyword evidence="5" id="KW-1185">Reference proteome</keyword>
<dbReference type="EC" id="5.6.2.3" evidence="1"/>
<feature type="domain" description="DNA helicase Pif1-like 2B" evidence="3">
    <location>
        <begin position="383"/>
        <end position="429"/>
    </location>
</feature>
<keyword evidence="1" id="KW-0233">DNA recombination</keyword>
<dbReference type="PANTHER" id="PTHR10492:SF57">
    <property type="entry name" value="ATP-DEPENDENT DNA HELICASE"/>
    <property type="match status" value="1"/>
</dbReference>
<dbReference type="EMBL" id="CM029040">
    <property type="protein sequence ID" value="KAG2634699.1"/>
    <property type="molecule type" value="Genomic_DNA"/>
</dbReference>
<name>A0A8T0VT32_PANVG</name>
<dbReference type="GO" id="GO:0005524">
    <property type="term" value="F:ATP binding"/>
    <property type="evidence" value="ECO:0007669"/>
    <property type="project" value="UniProtKB-KW"/>
</dbReference>
<keyword evidence="1" id="KW-0547">Nucleotide-binding</keyword>
<keyword evidence="1" id="KW-0067">ATP-binding</keyword>
<dbReference type="SUPFAM" id="SSF52540">
    <property type="entry name" value="P-loop containing nucleoside triphosphate hydrolases"/>
    <property type="match status" value="1"/>
</dbReference>
<dbReference type="GO" id="GO:0016787">
    <property type="term" value="F:hydrolase activity"/>
    <property type="evidence" value="ECO:0007669"/>
    <property type="project" value="UniProtKB-KW"/>
</dbReference>
<evidence type="ECO:0000259" key="3">
    <source>
        <dbReference type="Pfam" id="PF21530"/>
    </source>
</evidence>
<dbReference type="Proteomes" id="UP000823388">
    <property type="component" value="Chromosome 2N"/>
</dbReference>
<evidence type="ECO:0000313" key="4">
    <source>
        <dbReference type="EMBL" id="KAG2634699.1"/>
    </source>
</evidence>
<comment type="cofactor">
    <cofactor evidence="1">
        <name>Mg(2+)</name>
        <dbReference type="ChEBI" id="CHEBI:18420"/>
    </cofactor>
</comment>
<organism evidence="4 5">
    <name type="scientific">Panicum virgatum</name>
    <name type="common">Blackwell switchgrass</name>
    <dbReference type="NCBI Taxonomy" id="38727"/>
    <lineage>
        <taxon>Eukaryota</taxon>
        <taxon>Viridiplantae</taxon>
        <taxon>Streptophyta</taxon>
        <taxon>Embryophyta</taxon>
        <taxon>Tracheophyta</taxon>
        <taxon>Spermatophyta</taxon>
        <taxon>Magnoliopsida</taxon>
        <taxon>Liliopsida</taxon>
        <taxon>Poales</taxon>
        <taxon>Poaceae</taxon>
        <taxon>PACMAD clade</taxon>
        <taxon>Panicoideae</taxon>
        <taxon>Panicodae</taxon>
        <taxon>Paniceae</taxon>
        <taxon>Panicinae</taxon>
        <taxon>Panicum</taxon>
        <taxon>Panicum sect. Hiantes</taxon>
    </lineage>
</organism>
<dbReference type="GO" id="GO:0006281">
    <property type="term" value="P:DNA repair"/>
    <property type="evidence" value="ECO:0007669"/>
    <property type="project" value="UniProtKB-KW"/>
</dbReference>
<accession>A0A8T0VT32</accession>
<comment type="similarity">
    <text evidence="1">Belongs to the helicase family.</text>
</comment>
<gene>
    <name evidence="4" type="ORF">PVAP13_2NG307800</name>
</gene>
<keyword evidence="1" id="KW-0227">DNA damage</keyword>
<dbReference type="GO" id="GO:0006310">
    <property type="term" value="P:DNA recombination"/>
    <property type="evidence" value="ECO:0007669"/>
    <property type="project" value="UniProtKB-KW"/>
</dbReference>
<proteinExistence type="inferred from homology"/>
<keyword evidence="1" id="KW-0378">Hydrolase</keyword>
<dbReference type="AlphaFoldDB" id="A0A8T0VT32"/>